<gene>
    <name evidence="2" type="ORF">GCM10010406_11680</name>
</gene>
<keyword evidence="3" id="KW-1185">Reference proteome</keyword>
<dbReference type="InterPro" id="IPR015947">
    <property type="entry name" value="PUA-like_sf"/>
</dbReference>
<reference evidence="2 3" key="1">
    <citation type="journal article" date="2019" name="Int. J. Syst. Evol. Microbiol.">
        <title>The Global Catalogue of Microorganisms (GCM) 10K type strain sequencing project: providing services to taxonomists for standard genome sequencing and annotation.</title>
        <authorList>
            <consortium name="The Broad Institute Genomics Platform"/>
            <consortium name="The Broad Institute Genome Sequencing Center for Infectious Disease"/>
            <person name="Wu L."/>
            <person name="Ma J."/>
        </authorList>
    </citation>
    <scope>NUCLEOTIDE SEQUENCE [LARGE SCALE GENOMIC DNA]</scope>
    <source>
        <strain evidence="2 3">JCM 6307</strain>
    </source>
</reference>
<sequence length="240" mass="25802">MTTARLPLFPLNSVLFPGLVLPLNVFEERYRALVADLLELPADAPRRFGVVGIRDGLETGPSGPGVPDSTATSGFGPDLERSLYFTGCTAEVASVQKEEDGRYELVATGTTRFRVLSVDTTGPYLVAEVEDLPEVPGEGAGALASGVLRTFRTYQKRLAGARERTISASQELPDDPSVLSYLVAAATVAELPVKQRLLEAPDTASRLRAELEMLRREAAVIGRLPSLPATELTRRPVSPN</sequence>
<dbReference type="Gene3D" id="1.20.58.1480">
    <property type="match status" value="1"/>
</dbReference>
<dbReference type="Pfam" id="PF02190">
    <property type="entry name" value="LON_substr_bdg"/>
    <property type="match status" value="1"/>
</dbReference>
<dbReference type="InterPro" id="IPR003111">
    <property type="entry name" value="Lon_prtase_N"/>
</dbReference>
<accession>A0ABN3L3M2</accession>
<dbReference type="EMBL" id="BAAATA010000005">
    <property type="protein sequence ID" value="GAA2477164.1"/>
    <property type="molecule type" value="Genomic_DNA"/>
</dbReference>
<dbReference type="Proteomes" id="UP001501358">
    <property type="component" value="Unassembled WGS sequence"/>
</dbReference>
<dbReference type="SUPFAM" id="SSF88697">
    <property type="entry name" value="PUA domain-like"/>
    <property type="match status" value="1"/>
</dbReference>
<evidence type="ECO:0000259" key="1">
    <source>
        <dbReference type="PROSITE" id="PS51787"/>
    </source>
</evidence>
<name>A0ABN3L3M2_9ACTN</name>
<protein>
    <submittedName>
        <fullName evidence="2">LON peptidase substrate-binding domain-containing protein</fullName>
    </submittedName>
</protein>
<comment type="caution">
    <text evidence="2">The sequence shown here is derived from an EMBL/GenBank/DDBJ whole genome shotgun (WGS) entry which is preliminary data.</text>
</comment>
<evidence type="ECO:0000313" key="2">
    <source>
        <dbReference type="EMBL" id="GAA2477164.1"/>
    </source>
</evidence>
<dbReference type="PROSITE" id="PS51787">
    <property type="entry name" value="LON_N"/>
    <property type="match status" value="1"/>
</dbReference>
<dbReference type="InterPro" id="IPR046336">
    <property type="entry name" value="Lon_prtase_N_sf"/>
</dbReference>
<dbReference type="PANTHER" id="PTHR46732">
    <property type="entry name" value="ATP-DEPENDENT PROTEASE LA (LON) DOMAIN PROTEIN"/>
    <property type="match status" value="1"/>
</dbReference>
<dbReference type="SMART" id="SM00464">
    <property type="entry name" value="LON"/>
    <property type="match status" value="1"/>
</dbReference>
<proteinExistence type="predicted"/>
<dbReference type="Gene3D" id="2.30.130.40">
    <property type="entry name" value="LON domain-like"/>
    <property type="match status" value="1"/>
</dbReference>
<organism evidence="2 3">
    <name type="scientific">Streptomyces thermolineatus</name>
    <dbReference type="NCBI Taxonomy" id="44033"/>
    <lineage>
        <taxon>Bacteria</taxon>
        <taxon>Bacillati</taxon>
        <taxon>Actinomycetota</taxon>
        <taxon>Actinomycetes</taxon>
        <taxon>Kitasatosporales</taxon>
        <taxon>Streptomycetaceae</taxon>
        <taxon>Streptomyces</taxon>
    </lineage>
</organism>
<evidence type="ECO:0000313" key="3">
    <source>
        <dbReference type="Proteomes" id="UP001501358"/>
    </source>
</evidence>
<feature type="domain" description="Lon N-terminal" evidence="1">
    <location>
        <begin position="3"/>
        <end position="218"/>
    </location>
</feature>
<dbReference type="PANTHER" id="PTHR46732:SF8">
    <property type="entry name" value="ATP-DEPENDENT PROTEASE LA (LON) DOMAIN PROTEIN"/>
    <property type="match status" value="1"/>
</dbReference>
<dbReference type="RefSeq" id="WP_269120956.1">
    <property type="nucleotide sequence ID" value="NZ_BAAATA010000005.1"/>
</dbReference>